<keyword evidence="2" id="KW-1185">Reference proteome</keyword>
<proteinExistence type="predicted"/>
<evidence type="ECO:0000313" key="2">
    <source>
        <dbReference type="Proteomes" id="UP000632377"/>
    </source>
</evidence>
<protein>
    <submittedName>
        <fullName evidence="1">Uncharacterized protein</fullName>
    </submittedName>
</protein>
<accession>A0ABS1TF42</accession>
<gene>
    <name evidence="1" type="ORF">JK636_14515</name>
</gene>
<comment type="caution">
    <text evidence="1">The sequence shown here is derived from an EMBL/GenBank/DDBJ whole genome shotgun (WGS) entry which is preliminary data.</text>
</comment>
<evidence type="ECO:0000313" key="1">
    <source>
        <dbReference type="EMBL" id="MBL4936964.1"/>
    </source>
</evidence>
<reference evidence="1 2" key="1">
    <citation type="submission" date="2021-01" db="EMBL/GenBank/DDBJ databases">
        <title>Genome public.</title>
        <authorList>
            <person name="Liu C."/>
            <person name="Sun Q."/>
        </authorList>
    </citation>
    <scope>NUCLEOTIDE SEQUENCE [LARGE SCALE GENOMIC DNA]</scope>
    <source>
        <strain evidence="1 2">YIM B02515</strain>
    </source>
</reference>
<organism evidence="1 2">
    <name type="scientific">Clostridium rhizosphaerae</name>
    <dbReference type="NCBI Taxonomy" id="2803861"/>
    <lineage>
        <taxon>Bacteria</taxon>
        <taxon>Bacillati</taxon>
        <taxon>Bacillota</taxon>
        <taxon>Clostridia</taxon>
        <taxon>Eubacteriales</taxon>
        <taxon>Clostridiaceae</taxon>
        <taxon>Clostridium</taxon>
    </lineage>
</organism>
<sequence length="220" mass="24882">MKKIIIIIVALLGILGVASSIRTTGFIDKVPSSTGLQTKANEGKKVSEVKTTWKGFIDSYLKEHPDIKFFNPREDIKEDLKVRVVKTEYRNGYDEKAGHYSYALITNVYDEKTGELLTSSGEYKKDDAKNQKTEADIRQIAYQSLSEESKKTIINWKTAKVEEYKAADEHEVASKKGKADIKDKDTYKVTFSTTDDAILGTINVYLDKNSYEVIGVDFRN</sequence>
<name>A0ABS1TF42_9CLOT</name>
<dbReference type="EMBL" id="JAESWC010000009">
    <property type="protein sequence ID" value="MBL4936964.1"/>
    <property type="molecule type" value="Genomic_DNA"/>
</dbReference>
<dbReference type="Proteomes" id="UP000632377">
    <property type="component" value="Unassembled WGS sequence"/>
</dbReference>
<dbReference type="RefSeq" id="WP_202749721.1">
    <property type="nucleotide sequence ID" value="NZ_JAESWC010000009.1"/>
</dbReference>